<organism evidence="2 3">
    <name type="scientific">Rhizobium leguminosarum bv. viciae</name>
    <dbReference type="NCBI Taxonomy" id="387"/>
    <lineage>
        <taxon>Bacteria</taxon>
        <taxon>Pseudomonadati</taxon>
        <taxon>Pseudomonadota</taxon>
        <taxon>Alphaproteobacteria</taxon>
        <taxon>Hyphomicrobiales</taxon>
        <taxon>Rhizobiaceae</taxon>
        <taxon>Rhizobium/Agrobacterium group</taxon>
        <taxon>Rhizobium</taxon>
    </lineage>
</organism>
<protein>
    <recommendedName>
        <fullName evidence="4">DUF3558 domain-containing protein</fullName>
    </recommendedName>
</protein>
<dbReference type="AlphaFoldDB" id="A0A8G2IVC5"/>
<accession>A0A8G2IVC5</accession>
<evidence type="ECO:0000256" key="1">
    <source>
        <dbReference type="SAM" id="SignalP"/>
    </source>
</evidence>
<gene>
    <name evidence="2" type="ORF">E0H31_28065</name>
</gene>
<feature type="signal peptide" evidence="1">
    <location>
        <begin position="1"/>
        <end position="22"/>
    </location>
</feature>
<name>A0A8G2IVC5_RHILV</name>
<sequence>MALGKQLVSAAVAAFMGGVAHAADGPFGVSMGENPDTVGCKPTEIAGVYRCATLPKPHSAFEFYAVKSTPETGICWVKGIGTDIDTNAAGSSIRSKVDELGEQIALTYGKSEHDDWLMPGSIWSDYEDWMMGLLKDERIYAYKWSDPAKNALVLVYLSASASNSTTAYPVVEFSFSNKAKCDELIKKQEAGSF</sequence>
<comment type="caution">
    <text evidence="2">The sequence shown here is derived from an EMBL/GenBank/DDBJ whole genome shotgun (WGS) entry which is preliminary data.</text>
</comment>
<reference evidence="2 3" key="1">
    <citation type="submission" date="2019-02" db="EMBL/GenBank/DDBJ databases">
        <title>The competitiveness to form nodules shapes the capacities of Rhizobium leguminosarum sv viciae communities to promote symbiosis with specific hosts.</title>
        <authorList>
            <person name="Boivin S."/>
            <person name="Lepetit M."/>
        </authorList>
    </citation>
    <scope>NUCLEOTIDE SEQUENCE [LARGE SCALE GENOMIC DNA]</scope>
    <source>
        <strain evidence="2 3">SPF4F3</strain>
    </source>
</reference>
<feature type="chain" id="PRO_5034856001" description="DUF3558 domain-containing protein" evidence="1">
    <location>
        <begin position="23"/>
        <end position="193"/>
    </location>
</feature>
<dbReference type="Proteomes" id="UP000291866">
    <property type="component" value="Unassembled WGS sequence"/>
</dbReference>
<dbReference type="RefSeq" id="WP_028743902.1">
    <property type="nucleotide sequence ID" value="NZ_SJLU01000018.1"/>
</dbReference>
<dbReference type="EMBL" id="SJLU01000018">
    <property type="protein sequence ID" value="TBX87730.1"/>
    <property type="molecule type" value="Genomic_DNA"/>
</dbReference>
<evidence type="ECO:0008006" key="4">
    <source>
        <dbReference type="Google" id="ProtNLM"/>
    </source>
</evidence>
<evidence type="ECO:0000313" key="3">
    <source>
        <dbReference type="Proteomes" id="UP000291866"/>
    </source>
</evidence>
<proteinExistence type="predicted"/>
<keyword evidence="1" id="KW-0732">Signal</keyword>
<evidence type="ECO:0000313" key="2">
    <source>
        <dbReference type="EMBL" id="TBX87730.1"/>
    </source>
</evidence>